<organism evidence="7 8">
    <name type="scientific">Nonomuraea composti</name>
    <dbReference type="NCBI Taxonomy" id="2720023"/>
    <lineage>
        <taxon>Bacteria</taxon>
        <taxon>Bacillati</taxon>
        <taxon>Actinomycetota</taxon>
        <taxon>Actinomycetes</taxon>
        <taxon>Streptosporangiales</taxon>
        <taxon>Streptosporangiaceae</taxon>
        <taxon>Nonomuraea</taxon>
    </lineage>
</organism>
<evidence type="ECO:0000313" key="7">
    <source>
        <dbReference type="EMBL" id="NJP98560.1"/>
    </source>
</evidence>
<accession>A0ABX1BLG1</accession>
<dbReference type="Gene3D" id="2.90.10.10">
    <property type="entry name" value="Bulb-type lectin domain"/>
    <property type="match status" value="2"/>
</dbReference>
<dbReference type="InterPro" id="IPR001480">
    <property type="entry name" value="Bulb-type_lectin_dom"/>
</dbReference>
<evidence type="ECO:0000256" key="5">
    <source>
        <dbReference type="SAM" id="SignalP"/>
    </source>
</evidence>
<feature type="chain" id="PRO_5047189997" description="Bulb-type lectin domain-containing protein" evidence="5">
    <location>
        <begin position="28"/>
        <end position="248"/>
    </location>
</feature>
<evidence type="ECO:0000256" key="2">
    <source>
        <dbReference type="ARBA" id="ARBA00022670"/>
    </source>
</evidence>
<keyword evidence="2" id="KW-0645">Protease</keyword>
<dbReference type="Gene3D" id="3.90.1720.10">
    <property type="entry name" value="endopeptidase domain like (from Nostoc punctiforme)"/>
    <property type="match status" value="1"/>
</dbReference>
<sequence>MGLRKFRIFLAALLLGMGLIAVTSASAAAAGDLPPGGTLSACQDLVSPNGQYLLSMQCDGNLVVYVSVGHVAIWSSRTNGSNGAYLVMQGDGNLVIYLPGGQPIWATGTQGVPGTSLEMQSDGNLVLYGPGHVARWSSKSPMESAISWFYGRIGSTAYEGYCERAVENAFGVTNRYPSAIANWNARDKRYPYSAAPRGTLVFYNTSANGHVALSLGNGQLISSSVNGRIGIAGLPYFQNPLGWAYAPW</sequence>
<evidence type="ECO:0000256" key="3">
    <source>
        <dbReference type="ARBA" id="ARBA00022801"/>
    </source>
</evidence>
<keyword evidence="4" id="KW-0788">Thiol protease</keyword>
<keyword evidence="3" id="KW-0378">Hydrolase</keyword>
<dbReference type="InterPro" id="IPR038765">
    <property type="entry name" value="Papain-like_cys_pep_sf"/>
</dbReference>
<dbReference type="SUPFAM" id="SSF54001">
    <property type="entry name" value="Cysteine proteinases"/>
    <property type="match status" value="1"/>
</dbReference>
<gene>
    <name evidence="7" type="ORF">HCN51_55650</name>
</gene>
<feature type="signal peptide" evidence="5">
    <location>
        <begin position="1"/>
        <end position="27"/>
    </location>
</feature>
<dbReference type="SMART" id="SM00108">
    <property type="entry name" value="B_lectin"/>
    <property type="match status" value="1"/>
</dbReference>
<feature type="domain" description="Bulb-type lectin" evidence="6">
    <location>
        <begin position="30"/>
        <end position="140"/>
    </location>
</feature>
<dbReference type="PROSITE" id="PS50927">
    <property type="entry name" value="BULB_LECTIN"/>
    <property type="match status" value="1"/>
</dbReference>
<keyword evidence="5" id="KW-0732">Signal</keyword>
<comment type="similarity">
    <text evidence="1">Belongs to the peptidase C40 family.</text>
</comment>
<evidence type="ECO:0000256" key="4">
    <source>
        <dbReference type="ARBA" id="ARBA00022807"/>
    </source>
</evidence>
<proteinExistence type="inferred from homology"/>
<dbReference type="Pfam" id="PF00877">
    <property type="entry name" value="NLPC_P60"/>
    <property type="match status" value="1"/>
</dbReference>
<reference evidence="7 8" key="1">
    <citation type="submission" date="2020-03" db="EMBL/GenBank/DDBJ databases">
        <title>WGS of actinomycetes isolated from Thailand.</title>
        <authorList>
            <person name="Thawai C."/>
        </authorList>
    </citation>
    <scope>NUCLEOTIDE SEQUENCE [LARGE SCALE GENOMIC DNA]</scope>
    <source>
        <strain evidence="7 8">FMUSA5-5</strain>
    </source>
</reference>
<protein>
    <recommendedName>
        <fullName evidence="6">Bulb-type lectin domain-containing protein</fullName>
    </recommendedName>
</protein>
<dbReference type="EMBL" id="JAATEP010000096">
    <property type="protein sequence ID" value="NJP98560.1"/>
    <property type="molecule type" value="Genomic_DNA"/>
</dbReference>
<dbReference type="RefSeq" id="WP_168021867.1">
    <property type="nucleotide sequence ID" value="NZ_JAATEP010000096.1"/>
</dbReference>
<dbReference type="Proteomes" id="UP000696294">
    <property type="component" value="Unassembled WGS sequence"/>
</dbReference>
<dbReference type="InterPro" id="IPR036426">
    <property type="entry name" value="Bulb-type_lectin_dom_sf"/>
</dbReference>
<keyword evidence="8" id="KW-1185">Reference proteome</keyword>
<evidence type="ECO:0000259" key="6">
    <source>
        <dbReference type="PROSITE" id="PS50927"/>
    </source>
</evidence>
<dbReference type="CDD" id="cd00028">
    <property type="entry name" value="B_lectin"/>
    <property type="match status" value="1"/>
</dbReference>
<evidence type="ECO:0000313" key="8">
    <source>
        <dbReference type="Proteomes" id="UP000696294"/>
    </source>
</evidence>
<dbReference type="InterPro" id="IPR000064">
    <property type="entry name" value="NLP_P60_dom"/>
</dbReference>
<name>A0ABX1BLG1_9ACTN</name>
<evidence type="ECO:0000256" key="1">
    <source>
        <dbReference type="ARBA" id="ARBA00007074"/>
    </source>
</evidence>
<dbReference type="SUPFAM" id="SSF51110">
    <property type="entry name" value="alpha-D-mannose-specific plant lectins"/>
    <property type="match status" value="1"/>
</dbReference>
<comment type="caution">
    <text evidence="7">The sequence shown here is derived from an EMBL/GenBank/DDBJ whole genome shotgun (WGS) entry which is preliminary data.</text>
</comment>